<dbReference type="InterPro" id="IPR050638">
    <property type="entry name" value="AA-Vitamin_Transporters"/>
</dbReference>
<feature type="domain" description="EamA" evidence="6">
    <location>
        <begin position="20"/>
        <end position="148"/>
    </location>
</feature>
<evidence type="ECO:0000256" key="4">
    <source>
        <dbReference type="ARBA" id="ARBA00023136"/>
    </source>
</evidence>
<feature type="transmembrane region" description="Helical" evidence="5">
    <location>
        <begin position="134"/>
        <end position="151"/>
    </location>
</feature>
<gene>
    <name evidence="7" type="ORF">MNBD_ALPHA09-1880</name>
</gene>
<keyword evidence="4 5" id="KW-0472">Membrane</keyword>
<dbReference type="PANTHER" id="PTHR32322:SF2">
    <property type="entry name" value="EAMA DOMAIN-CONTAINING PROTEIN"/>
    <property type="match status" value="1"/>
</dbReference>
<dbReference type="PANTHER" id="PTHR32322">
    <property type="entry name" value="INNER MEMBRANE TRANSPORTER"/>
    <property type="match status" value="1"/>
</dbReference>
<dbReference type="InterPro" id="IPR000620">
    <property type="entry name" value="EamA_dom"/>
</dbReference>
<feature type="transmembrane region" description="Helical" evidence="5">
    <location>
        <begin position="195"/>
        <end position="214"/>
    </location>
</feature>
<dbReference type="EMBL" id="UOEM01000049">
    <property type="protein sequence ID" value="VAW12623.1"/>
    <property type="molecule type" value="Genomic_DNA"/>
</dbReference>
<organism evidence="7">
    <name type="scientific">hydrothermal vent metagenome</name>
    <dbReference type="NCBI Taxonomy" id="652676"/>
    <lineage>
        <taxon>unclassified sequences</taxon>
        <taxon>metagenomes</taxon>
        <taxon>ecological metagenomes</taxon>
    </lineage>
</organism>
<evidence type="ECO:0000256" key="5">
    <source>
        <dbReference type="SAM" id="Phobius"/>
    </source>
</evidence>
<feature type="transmembrane region" description="Helical" evidence="5">
    <location>
        <begin position="102"/>
        <end position="122"/>
    </location>
</feature>
<feature type="transmembrane region" description="Helical" evidence="5">
    <location>
        <begin position="163"/>
        <end position="183"/>
    </location>
</feature>
<feature type="transmembrane region" description="Helical" evidence="5">
    <location>
        <begin position="226"/>
        <end position="248"/>
    </location>
</feature>
<dbReference type="SUPFAM" id="SSF103481">
    <property type="entry name" value="Multidrug resistance efflux transporter EmrE"/>
    <property type="match status" value="2"/>
</dbReference>
<keyword evidence="3 5" id="KW-1133">Transmembrane helix</keyword>
<proteinExistence type="predicted"/>
<accession>A0A3B0T975</accession>
<feature type="transmembrane region" description="Helical" evidence="5">
    <location>
        <begin position="74"/>
        <end position="96"/>
    </location>
</feature>
<dbReference type="AlphaFoldDB" id="A0A3B0T975"/>
<dbReference type="GO" id="GO:0016020">
    <property type="term" value="C:membrane"/>
    <property type="evidence" value="ECO:0007669"/>
    <property type="project" value="UniProtKB-SubCell"/>
</dbReference>
<protein>
    <recommendedName>
        <fullName evidence="6">EamA domain-containing protein</fullName>
    </recommendedName>
</protein>
<evidence type="ECO:0000256" key="2">
    <source>
        <dbReference type="ARBA" id="ARBA00022692"/>
    </source>
</evidence>
<dbReference type="Pfam" id="PF00892">
    <property type="entry name" value="EamA"/>
    <property type="match status" value="2"/>
</dbReference>
<dbReference type="InterPro" id="IPR037185">
    <property type="entry name" value="EmrE-like"/>
</dbReference>
<sequence>MSATAGQTNSRSLADWASLAALVVAWGSAFAITKVALETITPIWTVSLRVLVAVLIFLPIFYATGQSLPRNREFWLWMVVVSLIGTLLPFFFIAWGTQYVDTGVVGVLIGAVPIFTMAMAHFTVPGERASPAKILGFAIGFTGLVVLVSQGSTVDFSGGRLVFYGQIAIIAAAFCYAFQGICAKIMPPATAWQKALAGSLIALVPAFAFSFASGTEGVSGASWTSLIAVVALGTLSTAIAGLIMFRLIASAGPSFTSLTSYLIPVYTLVLGAMIFSEKAGSYTLIGMVLILGGIAISEFWSRRT</sequence>
<name>A0A3B0T975_9ZZZZ</name>
<feature type="transmembrane region" description="Helical" evidence="5">
    <location>
        <begin position="281"/>
        <end position="300"/>
    </location>
</feature>
<evidence type="ECO:0000256" key="1">
    <source>
        <dbReference type="ARBA" id="ARBA00004141"/>
    </source>
</evidence>
<evidence type="ECO:0000259" key="6">
    <source>
        <dbReference type="Pfam" id="PF00892"/>
    </source>
</evidence>
<reference evidence="7" key="1">
    <citation type="submission" date="2018-06" db="EMBL/GenBank/DDBJ databases">
        <authorList>
            <person name="Zhirakovskaya E."/>
        </authorList>
    </citation>
    <scope>NUCLEOTIDE SEQUENCE</scope>
</reference>
<feature type="transmembrane region" description="Helical" evidence="5">
    <location>
        <begin position="255"/>
        <end position="275"/>
    </location>
</feature>
<keyword evidence="2 5" id="KW-0812">Transmembrane</keyword>
<feature type="domain" description="EamA" evidence="6">
    <location>
        <begin position="165"/>
        <end position="296"/>
    </location>
</feature>
<feature type="transmembrane region" description="Helical" evidence="5">
    <location>
        <begin position="41"/>
        <end position="62"/>
    </location>
</feature>
<comment type="subcellular location">
    <subcellularLocation>
        <location evidence="1">Membrane</location>
        <topology evidence="1">Multi-pass membrane protein</topology>
    </subcellularLocation>
</comment>
<evidence type="ECO:0000256" key="3">
    <source>
        <dbReference type="ARBA" id="ARBA00022989"/>
    </source>
</evidence>
<evidence type="ECO:0000313" key="7">
    <source>
        <dbReference type="EMBL" id="VAW12623.1"/>
    </source>
</evidence>